<protein>
    <submittedName>
        <fullName evidence="2">Uncharacterized protein</fullName>
    </submittedName>
</protein>
<reference evidence="2" key="1">
    <citation type="journal article" date="2021" name="Proc. Natl. Acad. Sci. U.S.A.">
        <title>A Catalog of Tens of Thousands of Viruses from Human Metagenomes Reveals Hidden Associations with Chronic Diseases.</title>
        <authorList>
            <person name="Tisza M.J."/>
            <person name="Buck C.B."/>
        </authorList>
    </citation>
    <scope>NUCLEOTIDE SEQUENCE</scope>
    <source>
        <strain evidence="2">CtkfK18</strain>
    </source>
</reference>
<accession>A0A8S5VGG8</accession>
<sequence length="39" mass="4836">MKEYFLNIKFYNNLISINTIFIKLLNILLKLFQWIFLVI</sequence>
<feature type="transmembrane region" description="Helical" evidence="1">
    <location>
        <begin position="20"/>
        <end position="38"/>
    </location>
</feature>
<evidence type="ECO:0000313" key="2">
    <source>
        <dbReference type="EMBL" id="DAG05866.1"/>
    </source>
</evidence>
<evidence type="ECO:0000256" key="1">
    <source>
        <dbReference type="SAM" id="Phobius"/>
    </source>
</evidence>
<keyword evidence="1" id="KW-1133">Transmembrane helix</keyword>
<proteinExistence type="predicted"/>
<keyword evidence="1" id="KW-0812">Transmembrane</keyword>
<keyword evidence="1" id="KW-0472">Membrane</keyword>
<name>A0A8S5VGG8_9CAUD</name>
<dbReference type="EMBL" id="BK016265">
    <property type="protein sequence ID" value="DAG05866.1"/>
    <property type="molecule type" value="Genomic_DNA"/>
</dbReference>
<organism evidence="2">
    <name type="scientific">Myoviridae sp. ctkfK18</name>
    <dbReference type="NCBI Taxonomy" id="2825165"/>
    <lineage>
        <taxon>Viruses</taxon>
        <taxon>Duplodnaviria</taxon>
        <taxon>Heunggongvirae</taxon>
        <taxon>Uroviricota</taxon>
        <taxon>Caudoviricetes</taxon>
    </lineage>
</organism>